<dbReference type="InterPro" id="IPR018534">
    <property type="entry name" value="Tet_reg_excision_RteC"/>
</dbReference>
<evidence type="ECO:0008006" key="3">
    <source>
        <dbReference type="Google" id="ProtNLM"/>
    </source>
</evidence>
<dbReference type="Proteomes" id="UP000260640">
    <property type="component" value="Unassembled WGS sequence"/>
</dbReference>
<dbReference type="AlphaFoldDB" id="A0A3E4JR54"/>
<name>A0A3E4JR54_PHOVU</name>
<reference evidence="1 2" key="1">
    <citation type="submission" date="2018-08" db="EMBL/GenBank/DDBJ databases">
        <title>A genome reference for cultivated species of the human gut microbiota.</title>
        <authorList>
            <person name="Zou Y."/>
            <person name="Xue W."/>
            <person name="Luo G."/>
        </authorList>
    </citation>
    <scope>NUCLEOTIDE SEQUENCE [LARGE SCALE GENOMIC DNA]</scope>
    <source>
        <strain evidence="1 2">TM05-16</strain>
    </source>
</reference>
<proteinExistence type="predicted"/>
<protein>
    <recommendedName>
        <fullName evidence="3">RteC protein</fullName>
    </recommendedName>
</protein>
<dbReference type="RefSeq" id="WP_117699683.1">
    <property type="nucleotide sequence ID" value="NZ_QSPP01000013.1"/>
</dbReference>
<evidence type="ECO:0000313" key="1">
    <source>
        <dbReference type="EMBL" id="RGJ89515.1"/>
    </source>
</evidence>
<dbReference type="Pfam" id="PF09357">
    <property type="entry name" value="RteC"/>
    <property type="match status" value="1"/>
</dbReference>
<dbReference type="EMBL" id="QSPP01000013">
    <property type="protein sequence ID" value="RGJ89515.1"/>
    <property type="molecule type" value="Genomic_DNA"/>
</dbReference>
<evidence type="ECO:0000313" key="2">
    <source>
        <dbReference type="Proteomes" id="UP000260640"/>
    </source>
</evidence>
<sequence>MKTSTTHRLLNHLQEAVLEGKNVMENALSSAYDEFSDHLFSLAESGLPIPKRLRCLRHMETELDAYMNMAGSRTDSRTHIYLMKASGLVKTEIELLHFALRYPECRDTVPDTGKGRTGLFSLRWKDSLVNLMELIASLHYLGVITDGNGNRQSFASLVAAFEEFLHIRIPKPYDLRADLARRKKTLSVLLPKLREAFEKNIINCGIGNG</sequence>
<organism evidence="1 2">
    <name type="scientific">Phocaeicola vulgatus</name>
    <name type="common">Bacteroides vulgatus</name>
    <dbReference type="NCBI Taxonomy" id="821"/>
    <lineage>
        <taxon>Bacteria</taxon>
        <taxon>Pseudomonadati</taxon>
        <taxon>Bacteroidota</taxon>
        <taxon>Bacteroidia</taxon>
        <taxon>Bacteroidales</taxon>
        <taxon>Bacteroidaceae</taxon>
        <taxon>Phocaeicola</taxon>
    </lineage>
</organism>
<gene>
    <name evidence="1" type="ORF">DXD46_06445</name>
</gene>
<comment type="caution">
    <text evidence="1">The sequence shown here is derived from an EMBL/GenBank/DDBJ whole genome shotgun (WGS) entry which is preliminary data.</text>
</comment>
<accession>A0A3E4JR54</accession>